<keyword evidence="1" id="KW-0812">Transmembrane</keyword>
<dbReference type="Proteomes" id="UP000218542">
    <property type="component" value="Unassembled WGS sequence"/>
</dbReference>
<comment type="caution">
    <text evidence="2">The sequence shown here is derived from an EMBL/GenBank/DDBJ whole genome shotgun (WGS) entry which is preliminary data.</text>
</comment>
<keyword evidence="1" id="KW-1133">Transmembrane helix</keyword>
<dbReference type="AlphaFoldDB" id="A0A286TXT6"/>
<keyword evidence="1" id="KW-0472">Membrane</keyword>
<evidence type="ECO:0000313" key="2">
    <source>
        <dbReference type="EMBL" id="GAX60698.1"/>
    </source>
</evidence>
<dbReference type="EMBL" id="BAOS01000013">
    <property type="protein sequence ID" value="GAX60698.1"/>
    <property type="molecule type" value="Genomic_DNA"/>
</dbReference>
<organism evidence="2 3">
    <name type="scientific">Candidatus Scalindua japonica</name>
    <dbReference type="NCBI Taxonomy" id="1284222"/>
    <lineage>
        <taxon>Bacteria</taxon>
        <taxon>Pseudomonadati</taxon>
        <taxon>Planctomycetota</taxon>
        <taxon>Candidatus Brocadiia</taxon>
        <taxon>Candidatus Brocadiales</taxon>
        <taxon>Candidatus Scalinduaceae</taxon>
        <taxon>Candidatus Scalindua</taxon>
    </lineage>
</organism>
<reference evidence="3" key="1">
    <citation type="journal article" date="2017" name="Environ. Microbiol. Rep.">
        <title>Genetic Diversity of Marine Anaerobic Ammonium-Oxidizing Bacteria as Revealed by Genomic and Proteomic Analyses of 'Candidatus Scalindua japonica'.</title>
        <authorList>
            <person name="Oshiki M."/>
            <person name="Mizuto K."/>
            <person name="Kimura Z."/>
            <person name="Kindaichi T."/>
            <person name="Satoh H."/>
            <person name="Okabe S."/>
        </authorList>
    </citation>
    <scope>NUCLEOTIDE SEQUENCE [LARGE SCALE GENOMIC DNA]</scope>
    <source>
        <strain evidence="3">husup-a2</strain>
    </source>
</reference>
<name>A0A286TXT6_9BACT</name>
<evidence type="ECO:0000313" key="3">
    <source>
        <dbReference type="Proteomes" id="UP000218542"/>
    </source>
</evidence>
<feature type="transmembrane region" description="Helical" evidence="1">
    <location>
        <begin position="46"/>
        <end position="65"/>
    </location>
</feature>
<sequence length="73" mass="8383">MEVKCTKCMHSFEVEETTKKYRFPFYLILTGTAMLAYEHTVNNPSLIITALGDFSVTVGIIWMIVTRGRVNKH</sequence>
<protein>
    <submittedName>
        <fullName evidence="2">Cytochrome c</fullName>
    </submittedName>
</protein>
<keyword evidence="3" id="KW-1185">Reference proteome</keyword>
<dbReference type="OrthoDB" id="9899707at2"/>
<gene>
    <name evidence="2" type="ORF">SCALIN_C13_0215</name>
</gene>
<feature type="transmembrane region" description="Helical" evidence="1">
    <location>
        <begin position="21"/>
        <end position="40"/>
    </location>
</feature>
<accession>A0A286TXT6</accession>
<evidence type="ECO:0000256" key="1">
    <source>
        <dbReference type="SAM" id="Phobius"/>
    </source>
</evidence>
<proteinExistence type="predicted"/>